<evidence type="ECO:0000256" key="4">
    <source>
        <dbReference type="SAM" id="MobiDB-lite"/>
    </source>
</evidence>
<dbReference type="EMBL" id="VLTL01000249">
    <property type="protein sequence ID" value="KAA0149268.1"/>
    <property type="molecule type" value="Genomic_DNA"/>
</dbReference>
<evidence type="ECO:0000259" key="5">
    <source>
        <dbReference type="PROSITE" id="PS50126"/>
    </source>
</evidence>
<dbReference type="GO" id="GO:0005730">
    <property type="term" value="C:nucleolus"/>
    <property type="evidence" value="ECO:0007669"/>
    <property type="project" value="UniProtKB-SubCell"/>
</dbReference>
<keyword evidence="2" id="KW-0963">Cytoplasm</keyword>
<feature type="region of interest" description="Disordered" evidence="4">
    <location>
        <begin position="76"/>
        <end position="104"/>
    </location>
</feature>
<accession>A0A5A8C8W3</accession>
<dbReference type="Pfam" id="PF10447">
    <property type="entry name" value="EXOSC1"/>
    <property type="match status" value="1"/>
</dbReference>
<dbReference type="SUPFAM" id="SSF50249">
    <property type="entry name" value="Nucleic acid-binding proteins"/>
    <property type="match status" value="1"/>
</dbReference>
<evidence type="ECO:0000313" key="7">
    <source>
        <dbReference type="EMBL" id="KAA0149984.1"/>
    </source>
</evidence>
<feature type="compositionally biased region" description="Low complexity" evidence="4">
    <location>
        <begin position="93"/>
        <end position="104"/>
    </location>
</feature>
<dbReference type="InterPro" id="IPR003029">
    <property type="entry name" value="S1_domain"/>
</dbReference>
<dbReference type="InterPro" id="IPR039771">
    <property type="entry name" value="Csl4"/>
</dbReference>
<comment type="subcellular location">
    <subcellularLocation>
        <location evidence="1">Nucleus</location>
        <location evidence="1">Nucleolus</location>
    </subcellularLocation>
</comment>
<feature type="compositionally biased region" description="Acidic residues" evidence="4">
    <location>
        <begin position="81"/>
        <end position="92"/>
    </location>
</feature>
<organism evidence="6 9">
    <name type="scientific">Cafeteria roenbergensis</name>
    <name type="common">Marine flagellate</name>
    <dbReference type="NCBI Taxonomy" id="33653"/>
    <lineage>
        <taxon>Eukaryota</taxon>
        <taxon>Sar</taxon>
        <taxon>Stramenopiles</taxon>
        <taxon>Bigyra</taxon>
        <taxon>Opalozoa</taxon>
        <taxon>Bicosoecida</taxon>
        <taxon>Cafeteriaceae</taxon>
        <taxon>Cafeteria</taxon>
    </lineage>
</organism>
<dbReference type="SUPFAM" id="SSF110324">
    <property type="entry name" value="Ribosomal L27 protein-like"/>
    <property type="match status" value="1"/>
</dbReference>
<dbReference type="GO" id="GO:0000178">
    <property type="term" value="C:exosome (RNase complex)"/>
    <property type="evidence" value="ECO:0007669"/>
    <property type="project" value="UniProtKB-KW"/>
</dbReference>
<evidence type="ECO:0000313" key="8">
    <source>
        <dbReference type="Proteomes" id="UP000323011"/>
    </source>
</evidence>
<dbReference type="GO" id="GO:0003723">
    <property type="term" value="F:RNA binding"/>
    <property type="evidence" value="ECO:0007669"/>
    <property type="project" value="InterPro"/>
</dbReference>
<proteinExistence type="predicted"/>
<dbReference type="InterPro" id="IPR019495">
    <property type="entry name" value="EXOSC1_C"/>
</dbReference>
<keyword evidence="8" id="KW-1185">Reference proteome</keyword>
<dbReference type="Proteomes" id="UP000324907">
    <property type="component" value="Unassembled WGS sequence"/>
</dbReference>
<gene>
    <name evidence="6" type="ORF">FNF28_07371</name>
    <name evidence="7" type="ORF">FNF29_05604</name>
</gene>
<dbReference type="InterPro" id="IPR012340">
    <property type="entry name" value="NA-bd_OB-fold"/>
</dbReference>
<dbReference type="Gene3D" id="2.40.50.140">
    <property type="entry name" value="Nucleic acid-binding proteins"/>
    <property type="match status" value="1"/>
</dbReference>
<evidence type="ECO:0000256" key="2">
    <source>
        <dbReference type="ARBA" id="ARBA00022490"/>
    </source>
</evidence>
<sequence>MASSAAAAASAKAAAAPLSVVLPGDILGSTSELQPGPGSYADVDAGCVRASRAGRFEPLDLAALHEADAAVAAAGAGASGADDDGDADEDAAEAAGGAAGGASAAAGDADAVEGTTRALPLAIVEPPAGRSTTAVPAEGDVVMARVRSVGDRQAELVVLVIGETGRALRAPLRGVVRREDIRATDIDRVVMLQSVRPGDVVRAKVLSLGDRRSLFLSTAEPSLGVVWAKSRAGHVMVPAAHDSMRCPVTGEDERRKVARYGF</sequence>
<comment type="caution">
    <text evidence="6">The sequence shown here is derived from an EMBL/GenBank/DDBJ whole genome shotgun (WGS) entry which is preliminary data.</text>
</comment>
<dbReference type="Proteomes" id="UP000323011">
    <property type="component" value="Unassembled WGS sequence"/>
</dbReference>
<dbReference type="PANTHER" id="PTHR12686">
    <property type="entry name" value="3'-5' EXORIBONUCLEASE CSL4-RELATED"/>
    <property type="match status" value="1"/>
</dbReference>
<dbReference type="PROSITE" id="PS50126">
    <property type="entry name" value="S1"/>
    <property type="match status" value="1"/>
</dbReference>
<dbReference type="GO" id="GO:0006396">
    <property type="term" value="P:RNA processing"/>
    <property type="evidence" value="ECO:0007669"/>
    <property type="project" value="InterPro"/>
</dbReference>
<protein>
    <recommendedName>
        <fullName evidence="5">S1 motif domain-containing protein</fullName>
    </recommendedName>
</protein>
<dbReference type="AlphaFoldDB" id="A0A5A8C8W3"/>
<evidence type="ECO:0000313" key="9">
    <source>
        <dbReference type="Proteomes" id="UP000324907"/>
    </source>
</evidence>
<reference evidence="8 9" key="1">
    <citation type="submission" date="2019-07" db="EMBL/GenBank/DDBJ databases">
        <title>Genomes of Cafeteria roenbergensis.</title>
        <authorList>
            <person name="Fischer M.G."/>
            <person name="Hackl T."/>
            <person name="Roman M."/>
        </authorList>
    </citation>
    <scope>NUCLEOTIDE SEQUENCE [LARGE SCALE GENOMIC DNA]</scope>
    <source>
        <strain evidence="7 8">BVI</strain>
        <strain evidence="6 9">RCC970-E3</strain>
    </source>
</reference>
<dbReference type="Pfam" id="PF14382">
    <property type="entry name" value="ECR1_N"/>
    <property type="match status" value="1"/>
</dbReference>
<evidence type="ECO:0000313" key="6">
    <source>
        <dbReference type="EMBL" id="KAA0149268.1"/>
    </source>
</evidence>
<dbReference type="PANTHER" id="PTHR12686:SF8">
    <property type="entry name" value="EXOSOME COMPLEX COMPONENT CSL4"/>
    <property type="match status" value="1"/>
</dbReference>
<feature type="domain" description="S1 motif" evidence="5">
    <location>
        <begin position="139"/>
        <end position="219"/>
    </location>
</feature>
<keyword evidence="3" id="KW-0271">Exosome</keyword>
<evidence type="ECO:0000256" key="3">
    <source>
        <dbReference type="ARBA" id="ARBA00022835"/>
    </source>
</evidence>
<dbReference type="OMA" id="YICGENT"/>
<dbReference type="EMBL" id="VLTN01000038">
    <property type="protein sequence ID" value="KAA0149984.1"/>
    <property type="molecule type" value="Genomic_DNA"/>
</dbReference>
<name>A0A5A8C8W3_CAFRO</name>
<dbReference type="Gene3D" id="2.40.50.100">
    <property type="match status" value="1"/>
</dbReference>
<evidence type="ECO:0000256" key="1">
    <source>
        <dbReference type="ARBA" id="ARBA00004604"/>
    </source>
</evidence>
<dbReference type="InterPro" id="IPR025721">
    <property type="entry name" value="Exosome_cplx_N_dom"/>
</dbReference>